<organism evidence="8 9">
    <name type="scientific">Microbulbifer thermotolerans</name>
    <dbReference type="NCBI Taxonomy" id="252514"/>
    <lineage>
        <taxon>Bacteria</taxon>
        <taxon>Pseudomonadati</taxon>
        <taxon>Pseudomonadota</taxon>
        <taxon>Gammaproteobacteria</taxon>
        <taxon>Cellvibrionales</taxon>
        <taxon>Microbulbiferaceae</taxon>
        <taxon>Microbulbifer</taxon>
    </lineage>
</organism>
<dbReference type="InterPro" id="IPR020846">
    <property type="entry name" value="MFS_dom"/>
</dbReference>
<name>A0AB35HSQ6_MICTH</name>
<feature type="domain" description="Major facilitator superfamily (MFS) profile" evidence="7">
    <location>
        <begin position="11"/>
        <end position="385"/>
    </location>
</feature>
<feature type="transmembrane region" description="Helical" evidence="6">
    <location>
        <begin position="102"/>
        <end position="123"/>
    </location>
</feature>
<dbReference type="GO" id="GO:0022857">
    <property type="term" value="F:transmembrane transporter activity"/>
    <property type="evidence" value="ECO:0007669"/>
    <property type="project" value="InterPro"/>
</dbReference>
<keyword evidence="8" id="KW-0813">Transport</keyword>
<feature type="transmembrane region" description="Helical" evidence="6">
    <location>
        <begin position="362"/>
        <end position="385"/>
    </location>
</feature>
<evidence type="ECO:0000313" key="8">
    <source>
        <dbReference type="EMBL" id="MCX2800169.1"/>
    </source>
</evidence>
<feature type="transmembrane region" description="Helical" evidence="6">
    <location>
        <begin position="207"/>
        <end position="229"/>
    </location>
</feature>
<protein>
    <submittedName>
        <fullName evidence="8">Sugar transporter</fullName>
    </submittedName>
</protein>
<keyword evidence="8" id="KW-0762">Sugar transport</keyword>
<feature type="transmembrane region" description="Helical" evidence="6">
    <location>
        <begin position="271"/>
        <end position="292"/>
    </location>
</feature>
<evidence type="ECO:0000256" key="1">
    <source>
        <dbReference type="ARBA" id="ARBA00004651"/>
    </source>
</evidence>
<keyword evidence="4 6" id="KW-1133">Transmembrane helix</keyword>
<dbReference type="CDD" id="cd17324">
    <property type="entry name" value="MFS_NepI_like"/>
    <property type="match status" value="1"/>
</dbReference>
<accession>A0AB35HSQ6</accession>
<dbReference type="InterPro" id="IPR050189">
    <property type="entry name" value="MFS_Efflux_Transporters"/>
</dbReference>
<feature type="transmembrane region" description="Helical" evidence="6">
    <location>
        <begin position="298"/>
        <end position="321"/>
    </location>
</feature>
<dbReference type="Pfam" id="PF07690">
    <property type="entry name" value="MFS_1"/>
    <property type="match status" value="1"/>
</dbReference>
<dbReference type="PANTHER" id="PTHR43124:SF4">
    <property type="entry name" value="SUGAR EFFLUX TRANSPORTER"/>
    <property type="match status" value="1"/>
</dbReference>
<gene>
    <name evidence="8" type="ORF">OQJ68_00040</name>
</gene>
<dbReference type="GO" id="GO:0005886">
    <property type="term" value="C:plasma membrane"/>
    <property type="evidence" value="ECO:0007669"/>
    <property type="project" value="UniProtKB-SubCell"/>
</dbReference>
<dbReference type="AlphaFoldDB" id="A0AB35HSQ6"/>
<dbReference type="SUPFAM" id="SSF103473">
    <property type="entry name" value="MFS general substrate transporter"/>
    <property type="match status" value="1"/>
</dbReference>
<evidence type="ECO:0000313" key="9">
    <source>
        <dbReference type="Proteomes" id="UP001209730"/>
    </source>
</evidence>
<feature type="transmembrane region" description="Helical" evidence="6">
    <location>
        <begin position="241"/>
        <end position="259"/>
    </location>
</feature>
<keyword evidence="5 6" id="KW-0472">Membrane</keyword>
<dbReference type="Gene3D" id="1.20.1250.20">
    <property type="entry name" value="MFS general substrate transporter like domains"/>
    <property type="match status" value="1"/>
</dbReference>
<feature type="transmembrane region" description="Helical" evidence="6">
    <location>
        <begin position="333"/>
        <end position="356"/>
    </location>
</feature>
<evidence type="ECO:0000256" key="5">
    <source>
        <dbReference type="ARBA" id="ARBA00023136"/>
    </source>
</evidence>
<evidence type="ECO:0000259" key="7">
    <source>
        <dbReference type="PROSITE" id="PS50850"/>
    </source>
</evidence>
<comment type="caution">
    <text evidence="8">The sequence shown here is derived from an EMBL/GenBank/DDBJ whole genome shotgun (WGS) entry which is preliminary data.</text>
</comment>
<evidence type="ECO:0000256" key="4">
    <source>
        <dbReference type="ARBA" id="ARBA00022989"/>
    </source>
</evidence>
<feature type="transmembrane region" description="Helical" evidence="6">
    <location>
        <begin position="160"/>
        <end position="182"/>
    </location>
</feature>
<evidence type="ECO:0000256" key="6">
    <source>
        <dbReference type="SAM" id="Phobius"/>
    </source>
</evidence>
<keyword evidence="2" id="KW-1003">Cell membrane</keyword>
<comment type="subcellular location">
    <subcellularLocation>
        <location evidence="1">Cell membrane</location>
        <topology evidence="1">Multi-pass membrane protein</topology>
    </subcellularLocation>
</comment>
<dbReference type="InterPro" id="IPR011701">
    <property type="entry name" value="MFS"/>
</dbReference>
<dbReference type="InterPro" id="IPR036259">
    <property type="entry name" value="MFS_trans_sf"/>
</dbReference>
<feature type="transmembrane region" description="Helical" evidence="6">
    <location>
        <begin position="77"/>
        <end position="96"/>
    </location>
</feature>
<dbReference type="GeneID" id="76606573"/>
<dbReference type="PROSITE" id="PS50850">
    <property type="entry name" value="MFS"/>
    <property type="match status" value="1"/>
</dbReference>
<dbReference type="RefSeq" id="WP_082817337.1">
    <property type="nucleotide sequence ID" value="NZ_CP014864.1"/>
</dbReference>
<sequence>MRGARFSAWLPAACLAFSAFVFNTSEFAPVALLSNIAASFEMRVADTGLMLTIYAWVVALVSLPFMLLFSTLERRRLLLGVMSLFVVSHVLSAVAWSFEVLLLSRLGVAMAHAVFWAITAAITMRVAPPGKQTQALSLLVSGSALAVILGLPLGRIVGEWISWRLTFLLIGAVATVMLLVAYRQIPPLPSTNAGSLKNLPSLLQRPALIGLYVLVMLIVTAHFTAYSYIEPLVQETLGFGEHFATVILFVYGLAGLVASTQFSRLYASFPLGVLFGAVGLITLSMLLLLPWGGSRYTTLLICAAWGVGITLMTLAAQVGVLKLAADATDVGTAIFSGIYNVGIGGGALVGSLVILHSGLSRVGYAGAAIGLLALVWGLGFCLHFMRRSAITEARRAEAAGPLLKPKPQAGLTTSD</sequence>
<proteinExistence type="predicted"/>
<dbReference type="NCBIfam" id="NF002921">
    <property type="entry name" value="PRK03545.1"/>
    <property type="match status" value="1"/>
</dbReference>
<feature type="transmembrane region" description="Helical" evidence="6">
    <location>
        <begin position="51"/>
        <end position="70"/>
    </location>
</feature>
<keyword evidence="3 6" id="KW-0812">Transmembrane</keyword>
<evidence type="ECO:0000256" key="3">
    <source>
        <dbReference type="ARBA" id="ARBA00022692"/>
    </source>
</evidence>
<feature type="transmembrane region" description="Helical" evidence="6">
    <location>
        <begin position="135"/>
        <end position="154"/>
    </location>
</feature>
<evidence type="ECO:0000256" key="2">
    <source>
        <dbReference type="ARBA" id="ARBA00022475"/>
    </source>
</evidence>
<dbReference type="EMBL" id="JAPHQB010000001">
    <property type="protein sequence ID" value="MCX2800169.1"/>
    <property type="molecule type" value="Genomic_DNA"/>
</dbReference>
<dbReference type="PANTHER" id="PTHR43124">
    <property type="entry name" value="PURINE EFFLUX PUMP PBUE"/>
    <property type="match status" value="1"/>
</dbReference>
<dbReference type="Proteomes" id="UP001209730">
    <property type="component" value="Unassembled WGS sequence"/>
</dbReference>
<reference evidence="8" key="1">
    <citation type="submission" date="2022-11" db="EMBL/GenBank/DDBJ databases">
        <title>Chitin-degrading and fungicidal potential of chitinolytic bacterial strains from marine environment of the Pacific Ocean regions.</title>
        <authorList>
            <person name="Pentekhina I."/>
            <person name="Nedashkovskaya O."/>
            <person name="Seitkalieva A."/>
            <person name="Podvolotskaya A."/>
            <person name="Tekutyeva L."/>
            <person name="Balabanova L."/>
        </authorList>
    </citation>
    <scope>NUCLEOTIDE SEQUENCE</scope>
    <source>
        <strain evidence="8">KMM 6838</strain>
    </source>
</reference>